<comment type="caution">
    <text evidence="2">The sequence shown here is derived from an EMBL/GenBank/DDBJ whole genome shotgun (WGS) entry which is preliminary data.</text>
</comment>
<keyword evidence="2" id="KW-0808">Transferase</keyword>
<dbReference type="EMBL" id="JANUTS010000001">
    <property type="protein sequence ID" value="MCS2792952.1"/>
    <property type="molecule type" value="Genomic_DNA"/>
</dbReference>
<gene>
    <name evidence="2" type="ORF">NXW97_13175</name>
</gene>
<evidence type="ECO:0000313" key="3">
    <source>
        <dbReference type="Proteomes" id="UP001204548"/>
    </source>
</evidence>
<dbReference type="InterPro" id="IPR007345">
    <property type="entry name" value="Polysacch_pyruvyl_Trfase"/>
</dbReference>
<proteinExistence type="predicted"/>
<dbReference type="Pfam" id="PF04230">
    <property type="entry name" value="PS_pyruv_trans"/>
    <property type="match status" value="1"/>
</dbReference>
<sequence>MKIALLTIWHELNYGAELQAYATIKAIKKLGHEVEMIDIRLSDSEYKNIKGKIVTALSSMGPCQAKFNSFWKRYIPKTCRYRSIAQLIDNPPIADVYMVGSDQVWNPKITGDFSKLFFLNFGDDKIKRVSYASSFGVDKWEFPELHEEVKTLLSKFEVVSCRETSGVDLLKNTFGVDAALVLDPTLLFSDYVELVGEINAKSTLVYYPLSSEPELVSYSEHLAKKLHLEPINNKRCSYIVEPIVWDRVSIEQWVKNIAEAEFIITRSFHGLAFSLIYQKNFAILASKNNRGTRITNLLNLLGLSDRLFASIEEIDVAEPWEHPVDYCIVNSILNQLRDKSWNILKRMIE</sequence>
<evidence type="ECO:0000259" key="1">
    <source>
        <dbReference type="Pfam" id="PF04230"/>
    </source>
</evidence>
<evidence type="ECO:0000313" key="2">
    <source>
        <dbReference type="EMBL" id="MCS2792952.1"/>
    </source>
</evidence>
<reference evidence="2" key="1">
    <citation type="submission" date="2022-08" db="EMBL/GenBank/DDBJ databases">
        <title>Genome Sequencing of Bacteroides fragilis Group Isolates with Nanopore Technology.</title>
        <authorList>
            <person name="Tisza M.J."/>
            <person name="Smith D."/>
            <person name="Dekker J.P."/>
        </authorList>
    </citation>
    <scope>NUCLEOTIDE SEQUENCE</scope>
    <source>
        <strain evidence="2">BFG-351</strain>
    </source>
</reference>
<dbReference type="Proteomes" id="UP001204548">
    <property type="component" value="Unassembled WGS sequence"/>
</dbReference>
<feature type="domain" description="Polysaccharide pyruvyl transferase" evidence="1">
    <location>
        <begin position="13"/>
        <end position="287"/>
    </location>
</feature>
<dbReference type="AlphaFoldDB" id="A0AAW5NXT3"/>
<dbReference type="RefSeq" id="WP_074855945.1">
    <property type="nucleotide sequence ID" value="NZ_JANUTS010000001.1"/>
</dbReference>
<accession>A0AAW5NXT3</accession>
<name>A0AAW5NXT3_9BACE</name>
<protein>
    <submittedName>
        <fullName evidence="2">Polysaccharide pyruvyl transferase family protein</fullName>
    </submittedName>
</protein>
<dbReference type="GO" id="GO:0016740">
    <property type="term" value="F:transferase activity"/>
    <property type="evidence" value="ECO:0007669"/>
    <property type="project" value="UniProtKB-KW"/>
</dbReference>
<organism evidence="2 3">
    <name type="scientific">Bacteroides faecis</name>
    <dbReference type="NCBI Taxonomy" id="674529"/>
    <lineage>
        <taxon>Bacteria</taxon>
        <taxon>Pseudomonadati</taxon>
        <taxon>Bacteroidota</taxon>
        <taxon>Bacteroidia</taxon>
        <taxon>Bacteroidales</taxon>
        <taxon>Bacteroidaceae</taxon>
        <taxon>Bacteroides</taxon>
    </lineage>
</organism>